<reference evidence="13 15" key="1">
    <citation type="submission" date="2016-10" db="EMBL/GenBank/DDBJ databases">
        <title>Complete Genome Sequence of Acetogen Clostridium formicoaceticum ATCC 27076.</title>
        <authorList>
            <person name="Bao T."/>
            <person name="Cheng C."/>
            <person name="Zhao J."/>
            <person name="Yang S.-T."/>
            <person name="Wang J."/>
            <person name="Wang M."/>
        </authorList>
    </citation>
    <scope>NUCLEOTIDE SEQUENCE [LARGE SCALE GENOMIC DNA]</scope>
    <source>
        <strain evidence="13 15">ATCC 27076</strain>
    </source>
</reference>
<sequence length="382" mass="42841">MTRKISILGSTGSIGKQTLEIVGEHPEKFKVVGLAVMQSIDELEAQIRKFQPKIVAVFDKEKAKTLAARVSSNVKISSGIEGLIEVATYHEAELVLNAVVGSIGLLPTLEAVKSKKTVALANKETLVAAGELVMKECHKNNVKLLPVDSEHSAVFQCLNGEKMNDISKIILTASGGPFREWSYEEIEKATFKEALKHPNWNMGQKISIDSATLMNKGLEVIEAKWLFHVDVDKIEVIIHPQSIIHSMIELKDFSIIAQLGVPNMKLPIQYALSYPERVEGGVTRLDFKTMNNLTFIEPDVERFPCLALAYKAMKIGGTMPCVLNAANEMLVDYYLKSKISFYDIPRYIERVMEVHQAFSYSTAEELQMLEQWVRSWIVNELR</sequence>
<keyword evidence="9" id="KW-0460">Magnesium</keyword>
<feature type="binding site" evidence="9">
    <location>
        <position position="123"/>
    </location>
    <ligand>
        <name>1-deoxy-D-xylulose 5-phosphate</name>
        <dbReference type="ChEBI" id="CHEBI:57792"/>
    </ligand>
</feature>
<accession>A0AAC9WGD8</accession>
<dbReference type="Pfam" id="PF02670">
    <property type="entry name" value="DXP_reductoisom"/>
    <property type="match status" value="1"/>
</dbReference>
<dbReference type="KEGG" id="cfm:BJL90_16365"/>
<dbReference type="InterPro" id="IPR036169">
    <property type="entry name" value="DXPR_C_sf"/>
</dbReference>
<feature type="binding site" evidence="9">
    <location>
        <position position="11"/>
    </location>
    <ligand>
        <name>NADPH</name>
        <dbReference type="ChEBI" id="CHEBI:57783"/>
    </ligand>
</feature>
<dbReference type="SUPFAM" id="SSF51735">
    <property type="entry name" value="NAD(P)-binding Rossmann-fold domains"/>
    <property type="match status" value="1"/>
</dbReference>
<feature type="binding site" evidence="9">
    <location>
        <position position="216"/>
    </location>
    <ligand>
        <name>1-deoxy-D-xylulose 5-phosphate</name>
        <dbReference type="ChEBI" id="CHEBI:57792"/>
    </ligand>
</feature>
<feature type="binding site" evidence="9">
    <location>
        <position position="197"/>
    </location>
    <ligand>
        <name>1-deoxy-D-xylulose 5-phosphate</name>
        <dbReference type="ChEBI" id="CHEBI:57792"/>
    </ligand>
</feature>
<evidence type="ECO:0000313" key="16">
    <source>
        <dbReference type="Proteomes" id="UP000192478"/>
    </source>
</evidence>
<dbReference type="NCBIfam" id="TIGR00243">
    <property type="entry name" value="Dxr"/>
    <property type="match status" value="1"/>
</dbReference>
<evidence type="ECO:0000256" key="9">
    <source>
        <dbReference type="HAMAP-Rule" id="MF_00183"/>
    </source>
</evidence>
<feature type="domain" description="1-deoxy-D-xylulose 5-phosphate reductoisomerase N-terminal" evidence="10">
    <location>
        <begin position="5"/>
        <end position="130"/>
    </location>
</feature>
<dbReference type="EC" id="1.1.1.267" evidence="9"/>
<feature type="binding site" evidence="9">
    <location>
        <position position="210"/>
    </location>
    <ligand>
        <name>1-deoxy-D-xylulose 5-phosphate</name>
        <dbReference type="ChEBI" id="CHEBI:57792"/>
    </ligand>
</feature>
<dbReference type="FunFam" id="3.40.50.720:FF:000045">
    <property type="entry name" value="1-deoxy-D-xylulose 5-phosphate reductoisomerase"/>
    <property type="match status" value="1"/>
</dbReference>
<evidence type="ECO:0000256" key="3">
    <source>
        <dbReference type="ARBA" id="ARBA00022723"/>
    </source>
</evidence>
<comment type="cofactor">
    <cofactor evidence="9">
        <name>Mg(2+)</name>
        <dbReference type="ChEBI" id="CHEBI:18420"/>
    </cofactor>
    <cofactor evidence="9">
        <name>Mn(2+)</name>
        <dbReference type="ChEBI" id="CHEBI:29035"/>
    </cofactor>
</comment>
<evidence type="ECO:0000256" key="5">
    <source>
        <dbReference type="ARBA" id="ARBA00023002"/>
    </source>
</evidence>
<dbReference type="InterPro" id="IPR036291">
    <property type="entry name" value="NAD(P)-bd_dom_sf"/>
</dbReference>
<keyword evidence="5 9" id="KW-0560">Oxidoreductase</keyword>
<protein>
    <recommendedName>
        <fullName evidence="9">1-deoxy-D-xylulose 5-phosphate reductoisomerase</fullName>
        <shortName evidence="9">DXP reductoisomerase</shortName>
        <ecNumber evidence="9">1.1.1.267</ecNumber>
    </recommendedName>
    <alternativeName>
        <fullName evidence="9">1-deoxyxylulose-5-phosphate reductoisomerase</fullName>
    </alternativeName>
    <alternativeName>
        <fullName evidence="9">2-C-methyl-D-erythritol 4-phosphate synthase</fullName>
    </alternativeName>
</protein>
<reference evidence="14 16" key="2">
    <citation type="submission" date="2017-03" db="EMBL/GenBank/DDBJ databases">
        <title>Complete sequence of Clostridium formicaceticum DSM 92.</title>
        <authorList>
            <person name="Poehlein A."/>
            <person name="Karl M."/>
            <person name="Bengelsdorf F.R."/>
            <person name="Duerre P."/>
            <person name="Daniel R."/>
        </authorList>
    </citation>
    <scope>NUCLEOTIDE SEQUENCE [LARGE SCALE GENOMIC DNA]</scope>
    <source>
        <strain evidence="14 16">DSM 92</strain>
    </source>
</reference>
<dbReference type="SUPFAM" id="SSF55347">
    <property type="entry name" value="Glyceraldehyde-3-phosphate dehydrogenase-like, C-terminal domain"/>
    <property type="match status" value="1"/>
</dbReference>
<evidence type="ECO:0000313" key="15">
    <source>
        <dbReference type="Proteomes" id="UP000177894"/>
    </source>
</evidence>
<dbReference type="Proteomes" id="UP000177894">
    <property type="component" value="Chromosome"/>
</dbReference>
<dbReference type="InterPro" id="IPR013512">
    <property type="entry name" value="DXP_reductoisomerase_N"/>
</dbReference>
<organism evidence="14 16">
    <name type="scientific">Clostridium formicaceticum</name>
    <dbReference type="NCBI Taxonomy" id="1497"/>
    <lineage>
        <taxon>Bacteria</taxon>
        <taxon>Bacillati</taxon>
        <taxon>Bacillota</taxon>
        <taxon>Clostridia</taxon>
        <taxon>Eubacteriales</taxon>
        <taxon>Clostridiaceae</taxon>
        <taxon>Clostridium</taxon>
    </lineage>
</organism>
<keyword evidence="6 9" id="KW-0464">Manganese</keyword>
<dbReference type="GO" id="GO:0030604">
    <property type="term" value="F:1-deoxy-D-xylulose-5-phosphate reductoisomerase activity"/>
    <property type="evidence" value="ECO:0007669"/>
    <property type="project" value="UniProtKB-UniRule"/>
</dbReference>
<comment type="similarity">
    <text evidence="2 9">Belongs to the DXR family.</text>
</comment>
<comment type="caution">
    <text evidence="9">Lacks conserved residue(s) required for the propagation of feature annotation.</text>
</comment>
<keyword evidence="4 9" id="KW-0521">NADP</keyword>
<feature type="binding site" evidence="9">
    <location>
        <position position="203"/>
    </location>
    <ligand>
        <name>NADPH</name>
        <dbReference type="ChEBI" id="CHEBI:57783"/>
    </ligand>
</feature>
<dbReference type="Pfam" id="PF13288">
    <property type="entry name" value="DXPR_C"/>
    <property type="match status" value="1"/>
</dbReference>
<dbReference type="GO" id="GO:0051484">
    <property type="term" value="P:isopentenyl diphosphate biosynthetic process, methylerythritol 4-phosphate pathway involved in terpenoid biosynthetic process"/>
    <property type="evidence" value="ECO:0007669"/>
    <property type="project" value="UniProtKB-ARBA"/>
</dbReference>
<gene>
    <name evidence="9 14" type="primary">dxr</name>
    <name evidence="13" type="ORF">BJL90_16365</name>
    <name evidence="14" type="ORF">CLFO_22230</name>
</gene>
<feature type="binding site" evidence="9">
    <location>
        <position position="12"/>
    </location>
    <ligand>
        <name>NADPH</name>
        <dbReference type="ChEBI" id="CHEBI:57783"/>
    </ligand>
</feature>
<dbReference type="PIRSF" id="PIRSF006205">
    <property type="entry name" value="Dxp_reductismrs"/>
    <property type="match status" value="1"/>
</dbReference>
<evidence type="ECO:0000259" key="11">
    <source>
        <dbReference type="Pfam" id="PF08436"/>
    </source>
</evidence>
<keyword evidence="3 9" id="KW-0479">Metal-binding</keyword>
<evidence type="ECO:0000256" key="2">
    <source>
        <dbReference type="ARBA" id="ARBA00006825"/>
    </source>
</evidence>
<feature type="binding site" evidence="9">
    <location>
        <position position="13"/>
    </location>
    <ligand>
        <name>NADPH</name>
        <dbReference type="ChEBI" id="CHEBI:57783"/>
    </ligand>
</feature>
<feature type="binding site" evidence="9">
    <location>
        <position position="215"/>
    </location>
    <ligand>
        <name>1-deoxy-D-xylulose 5-phosphate</name>
        <dbReference type="ChEBI" id="CHEBI:57792"/>
    </ligand>
</feature>
<evidence type="ECO:0000256" key="7">
    <source>
        <dbReference type="ARBA" id="ARBA00023229"/>
    </source>
</evidence>
<proteinExistence type="inferred from homology"/>
<dbReference type="Gene3D" id="1.10.1740.10">
    <property type="match status" value="1"/>
</dbReference>
<evidence type="ECO:0000313" key="13">
    <source>
        <dbReference type="EMBL" id="AOY77282.1"/>
    </source>
</evidence>
<evidence type="ECO:0000313" key="14">
    <source>
        <dbReference type="EMBL" id="ARE87823.1"/>
    </source>
</evidence>
<dbReference type="EMBL" id="CP017603">
    <property type="protein sequence ID" value="AOY77282.1"/>
    <property type="molecule type" value="Genomic_DNA"/>
</dbReference>
<dbReference type="EMBL" id="CP020559">
    <property type="protein sequence ID" value="ARE87823.1"/>
    <property type="molecule type" value="Genomic_DNA"/>
</dbReference>
<evidence type="ECO:0000256" key="6">
    <source>
        <dbReference type="ARBA" id="ARBA00023211"/>
    </source>
</evidence>
<feature type="binding site" evidence="9">
    <location>
        <position position="14"/>
    </location>
    <ligand>
        <name>NADPH</name>
        <dbReference type="ChEBI" id="CHEBI:57783"/>
    </ligand>
</feature>
<dbReference type="GO" id="GO:0070402">
    <property type="term" value="F:NADPH binding"/>
    <property type="evidence" value="ECO:0007669"/>
    <property type="project" value="InterPro"/>
</dbReference>
<feature type="domain" description="DXP reductoisomerase C-terminal" evidence="12">
    <location>
        <begin position="259"/>
        <end position="375"/>
    </location>
</feature>
<dbReference type="Proteomes" id="UP000192478">
    <property type="component" value="Chromosome"/>
</dbReference>
<dbReference type="InterPro" id="IPR003821">
    <property type="entry name" value="DXP_reductoisomerase"/>
</dbReference>
<evidence type="ECO:0000259" key="10">
    <source>
        <dbReference type="Pfam" id="PF02670"/>
    </source>
</evidence>
<feature type="binding site" evidence="9">
    <location>
        <position position="124"/>
    </location>
    <ligand>
        <name>NADPH</name>
        <dbReference type="ChEBI" id="CHEBI:57783"/>
    </ligand>
</feature>
<feature type="binding site" evidence="9">
    <location>
        <position position="150"/>
    </location>
    <ligand>
        <name>Mn(2+)</name>
        <dbReference type="ChEBI" id="CHEBI:29035"/>
    </ligand>
</feature>
<feature type="binding site" evidence="9">
    <location>
        <position position="148"/>
    </location>
    <ligand>
        <name>Mn(2+)</name>
        <dbReference type="ChEBI" id="CHEBI:29035"/>
    </ligand>
</feature>
<comment type="pathway">
    <text evidence="1 9">Isoprenoid biosynthesis; isopentenyl diphosphate biosynthesis via DXP pathway; isopentenyl diphosphate from 1-deoxy-D-xylulose 5-phosphate: step 1/6.</text>
</comment>
<dbReference type="Pfam" id="PF08436">
    <property type="entry name" value="DXP_redisom_C"/>
    <property type="match status" value="1"/>
</dbReference>
<keyword evidence="7 9" id="KW-0414">Isoprene biosynthesis</keyword>
<dbReference type="HAMAP" id="MF_00183">
    <property type="entry name" value="DXP_reductoisom"/>
    <property type="match status" value="1"/>
</dbReference>
<dbReference type="Gene3D" id="3.40.50.720">
    <property type="entry name" value="NAD(P)-binding Rossmann-like Domain"/>
    <property type="match status" value="1"/>
</dbReference>
<name>A0AAC9WGD8_9CLOT</name>
<keyword evidence="15" id="KW-1185">Reference proteome</keyword>
<evidence type="ECO:0000259" key="12">
    <source>
        <dbReference type="Pfam" id="PF13288"/>
    </source>
</evidence>
<dbReference type="InterPro" id="IPR026877">
    <property type="entry name" value="DXPR_C"/>
</dbReference>
<feature type="binding site" evidence="9">
    <location>
        <position position="174"/>
    </location>
    <ligand>
        <name>1-deoxy-D-xylulose 5-phosphate</name>
        <dbReference type="ChEBI" id="CHEBI:57792"/>
    </ligand>
</feature>
<feature type="binding site" evidence="9">
    <location>
        <position position="219"/>
    </location>
    <ligand>
        <name>1-deoxy-D-xylulose 5-phosphate</name>
        <dbReference type="ChEBI" id="CHEBI:57792"/>
    </ligand>
</feature>
<comment type="function">
    <text evidence="9">Catalyzes the NADPH-dependent rearrangement and reduction of 1-deoxy-D-xylulose-5-phosphate (DXP) to 2-C-methyl-D-erythritol 4-phosphate (MEP).</text>
</comment>
<feature type="binding site" evidence="9">
    <location>
        <position position="122"/>
    </location>
    <ligand>
        <name>NADPH</name>
        <dbReference type="ChEBI" id="CHEBI:57783"/>
    </ligand>
</feature>
<dbReference type="SUPFAM" id="SSF69055">
    <property type="entry name" value="1-deoxy-D-xylulose-5-phosphate reductoisomerase, C-terminal domain"/>
    <property type="match status" value="1"/>
</dbReference>
<dbReference type="GO" id="GO:0030145">
    <property type="term" value="F:manganese ion binding"/>
    <property type="evidence" value="ECO:0007669"/>
    <property type="project" value="TreeGrafter"/>
</dbReference>
<feature type="binding site" evidence="9">
    <location>
        <position position="219"/>
    </location>
    <ligand>
        <name>Mn(2+)</name>
        <dbReference type="ChEBI" id="CHEBI:29035"/>
    </ligand>
</feature>
<dbReference type="PANTHER" id="PTHR30525">
    <property type="entry name" value="1-DEOXY-D-XYLULOSE 5-PHOSPHATE REDUCTOISOMERASE"/>
    <property type="match status" value="1"/>
</dbReference>
<dbReference type="PANTHER" id="PTHR30525:SF0">
    <property type="entry name" value="1-DEOXY-D-XYLULOSE 5-PHOSPHATE REDUCTOISOMERASE, CHLOROPLASTIC"/>
    <property type="match status" value="1"/>
</dbReference>
<dbReference type="InterPro" id="IPR013644">
    <property type="entry name" value="DXP_reductoisomerase_C"/>
</dbReference>
<dbReference type="RefSeq" id="WP_070970432.1">
    <property type="nucleotide sequence ID" value="NZ_CP017603.1"/>
</dbReference>
<comment type="catalytic activity">
    <reaction evidence="8">
        <text>2-C-methyl-D-erythritol 4-phosphate + NADP(+) = 1-deoxy-D-xylulose 5-phosphate + NADPH + H(+)</text>
        <dbReference type="Rhea" id="RHEA:13717"/>
        <dbReference type="ChEBI" id="CHEBI:15378"/>
        <dbReference type="ChEBI" id="CHEBI:57783"/>
        <dbReference type="ChEBI" id="CHEBI:57792"/>
        <dbReference type="ChEBI" id="CHEBI:58262"/>
        <dbReference type="ChEBI" id="CHEBI:58349"/>
        <dbReference type="EC" id="1.1.1.267"/>
    </reaction>
    <physiologicalReaction direction="right-to-left" evidence="8">
        <dbReference type="Rhea" id="RHEA:13719"/>
    </physiologicalReaction>
</comment>
<dbReference type="AlphaFoldDB" id="A0AAC9WGD8"/>
<feature type="domain" description="1-deoxy-D-xylulose 5-phosphate reductoisomerase C-terminal" evidence="11">
    <location>
        <begin position="144"/>
        <end position="227"/>
    </location>
</feature>
<dbReference type="NCBIfam" id="NF009114">
    <property type="entry name" value="PRK12464.1"/>
    <property type="match status" value="1"/>
</dbReference>
<evidence type="ECO:0000256" key="4">
    <source>
        <dbReference type="ARBA" id="ARBA00022857"/>
    </source>
</evidence>
<feature type="binding site" evidence="9">
    <location>
        <position position="149"/>
    </location>
    <ligand>
        <name>1-deoxy-D-xylulose 5-phosphate</name>
        <dbReference type="ChEBI" id="CHEBI:57792"/>
    </ligand>
</feature>
<feature type="binding site" evidence="9">
    <location>
        <position position="150"/>
    </location>
    <ligand>
        <name>1-deoxy-D-xylulose 5-phosphate</name>
        <dbReference type="ChEBI" id="CHEBI:57792"/>
    </ligand>
</feature>
<evidence type="ECO:0000256" key="8">
    <source>
        <dbReference type="ARBA" id="ARBA00048543"/>
    </source>
</evidence>
<evidence type="ECO:0000256" key="1">
    <source>
        <dbReference type="ARBA" id="ARBA00005094"/>
    </source>
</evidence>